<dbReference type="EMBL" id="ML976985">
    <property type="protein sequence ID" value="KAF1959470.1"/>
    <property type="molecule type" value="Genomic_DNA"/>
</dbReference>
<evidence type="ECO:0000313" key="1">
    <source>
        <dbReference type="EMBL" id="KAF1959470.1"/>
    </source>
</evidence>
<accession>A0A6A5U575</accession>
<keyword evidence="2" id="KW-1185">Reference proteome</keyword>
<gene>
    <name evidence="1" type="ORF">CC80DRAFT_591477</name>
</gene>
<dbReference type="SUPFAM" id="SSF48230">
    <property type="entry name" value="Chondroitin AC/alginate lyase"/>
    <property type="match status" value="1"/>
</dbReference>
<protein>
    <submittedName>
        <fullName evidence="1">Uncharacterized protein</fullName>
    </submittedName>
</protein>
<name>A0A6A5U575_9PLEO</name>
<dbReference type="AlphaFoldDB" id="A0A6A5U575"/>
<dbReference type="Proteomes" id="UP000800035">
    <property type="component" value="Unassembled WGS sequence"/>
</dbReference>
<evidence type="ECO:0000313" key="2">
    <source>
        <dbReference type="Proteomes" id="UP000800035"/>
    </source>
</evidence>
<proteinExistence type="predicted"/>
<dbReference type="InterPro" id="IPR008929">
    <property type="entry name" value="Chondroitin_lyas"/>
</dbReference>
<organism evidence="1 2">
    <name type="scientific">Byssothecium circinans</name>
    <dbReference type="NCBI Taxonomy" id="147558"/>
    <lineage>
        <taxon>Eukaryota</taxon>
        <taxon>Fungi</taxon>
        <taxon>Dikarya</taxon>
        <taxon>Ascomycota</taxon>
        <taxon>Pezizomycotina</taxon>
        <taxon>Dothideomycetes</taxon>
        <taxon>Pleosporomycetidae</taxon>
        <taxon>Pleosporales</taxon>
        <taxon>Massarineae</taxon>
        <taxon>Massarinaceae</taxon>
        <taxon>Byssothecium</taxon>
    </lineage>
</organism>
<sequence>MALRWVVTGDKHCTAKAIAIFDAWSTVLKSNLSPSTPEQVGLQSGWVASIWMRAAEILDSVMLETLQDIAVLLEDRTLYDSVMKRFKQHVPSYICLESDGAYPGIPEWTTKYLTEARVKELLQNDASCVEGRTMETCRDLEHGSYSLASISI</sequence>
<reference evidence="1" key="1">
    <citation type="journal article" date="2020" name="Stud. Mycol.">
        <title>101 Dothideomycetes genomes: a test case for predicting lifestyles and emergence of pathogens.</title>
        <authorList>
            <person name="Haridas S."/>
            <person name="Albert R."/>
            <person name="Binder M."/>
            <person name="Bloem J."/>
            <person name="Labutti K."/>
            <person name="Salamov A."/>
            <person name="Andreopoulos B."/>
            <person name="Baker S."/>
            <person name="Barry K."/>
            <person name="Bills G."/>
            <person name="Bluhm B."/>
            <person name="Cannon C."/>
            <person name="Castanera R."/>
            <person name="Culley D."/>
            <person name="Daum C."/>
            <person name="Ezra D."/>
            <person name="Gonzalez J."/>
            <person name="Henrissat B."/>
            <person name="Kuo A."/>
            <person name="Liang C."/>
            <person name="Lipzen A."/>
            <person name="Lutzoni F."/>
            <person name="Magnuson J."/>
            <person name="Mondo S."/>
            <person name="Nolan M."/>
            <person name="Ohm R."/>
            <person name="Pangilinan J."/>
            <person name="Park H.-J."/>
            <person name="Ramirez L."/>
            <person name="Alfaro M."/>
            <person name="Sun H."/>
            <person name="Tritt A."/>
            <person name="Yoshinaga Y."/>
            <person name="Zwiers L.-H."/>
            <person name="Turgeon B."/>
            <person name="Goodwin S."/>
            <person name="Spatafora J."/>
            <person name="Crous P."/>
            <person name="Grigoriev I."/>
        </authorList>
    </citation>
    <scope>NUCLEOTIDE SEQUENCE</scope>
    <source>
        <strain evidence="1">CBS 675.92</strain>
    </source>
</reference>
<dbReference type="OrthoDB" id="5302720at2759"/>